<accession>A0A645JAK4</accession>
<protein>
    <submittedName>
        <fullName evidence="1">Uncharacterized protein</fullName>
    </submittedName>
</protein>
<dbReference type="EMBL" id="VSSQ01135128">
    <property type="protein sequence ID" value="MPN60190.1"/>
    <property type="molecule type" value="Genomic_DNA"/>
</dbReference>
<comment type="caution">
    <text evidence="1">The sequence shown here is derived from an EMBL/GenBank/DDBJ whole genome shotgun (WGS) entry which is preliminary data.</text>
</comment>
<reference evidence="1" key="1">
    <citation type="submission" date="2019-08" db="EMBL/GenBank/DDBJ databases">
        <authorList>
            <person name="Kucharzyk K."/>
            <person name="Murdoch R.W."/>
            <person name="Higgins S."/>
            <person name="Loffler F."/>
        </authorList>
    </citation>
    <scope>NUCLEOTIDE SEQUENCE</scope>
</reference>
<proteinExistence type="predicted"/>
<evidence type="ECO:0000313" key="1">
    <source>
        <dbReference type="EMBL" id="MPN60190.1"/>
    </source>
</evidence>
<dbReference type="AntiFam" id="ANF00007">
    <property type="entry name" value="Shadow ORF (opposite clpB)"/>
</dbReference>
<name>A0A645JAK4_9ZZZZ</name>
<dbReference type="AlphaFoldDB" id="A0A645JAK4"/>
<organism evidence="1">
    <name type="scientific">bioreactor metagenome</name>
    <dbReference type="NCBI Taxonomy" id="1076179"/>
    <lineage>
        <taxon>unclassified sequences</taxon>
        <taxon>metagenomes</taxon>
        <taxon>ecological metagenomes</taxon>
    </lineage>
</organism>
<sequence>MTLITLPQPLENGKGRSLVRLTYYNRLKAAFKRRVFFDITAIFVKRSSSDDLQISTPKDGFDDVGGVNGSFSASRTHNSMEFINK</sequence>
<gene>
    <name evidence="1" type="ORF">SDC9_207915</name>
</gene>